<evidence type="ECO:0000256" key="4">
    <source>
        <dbReference type="ARBA" id="ARBA00023136"/>
    </source>
</evidence>
<feature type="domain" description="SEC7" evidence="8">
    <location>
        <begin position="940"/>
        <end position="1101"/>
    </location>
</feature>
<evidence type="ECO:0000259" key="6">
    <source>
        <dbReference type="PROSITE" id="PS50003"/>
    </source>
</evidence>
<dbReference type="eggNOG" id="KOG0932">
    <property type="taxonomic scope" value="Eukaryota"/>
</dbReference>
<comment type="subcellular location">
    <subcellularLocation>
        <location evidence="1">Cell membrane</location>
    </subcellularLocation>
</comment>
<dbReference type="InterPro" id="IPR001605">
    <property type="entry name" value="PH_dom-spectrin-type"/>
</dbReference>
<reference evidence="10" key="4">
    <citation type="submission" date="2015-06" db="UniProtKB">
        <authorList>
            <consortium name="EnsemblMetazoa"/>
        </authorList>
    </citation>
    <scope>IDENTIFICATION</scope>
</reference>
<dbReference type="Gene3D" id="2.30.42.10">
    <property type="match status" value="2"/>
</dbReference>
<evidence type="ECO:0000256" key="2">
    <source>
        <dbReference type="ARBA" id="ARBA00022475"/>
    </source>
</evidence>
<dbReference type="SMART" id="SM00233">
    <property type="entry name" value="PH"/>
    <property type="match status" value="1"/>
</dbReference>
<feature type="compositionally biased region" description="Polar residues" evidence="5">
    <location>
        <begin position="381"/>
        <end position="390"/>
    </location>
</feature>
<dbReference type="InterPro" id="IPR001478">
    <property type="entry name" value="PDZ"/>
</dbReference>
<dbReference type="STRING" id="43151.W5JQ26"/>
<feature type="compositionally biased region" description="Polar residues" evidence="5">
    <location>
        <begin position="242"/>
        <end position="255"/>
    </location>
</feature>
<dbReference type="InterPro" id="IPR041681">
    <property type="entry name" value="PH_9"/>
</dbReference>
<reference evidence="9 11" key="1">
    <citation type="journal article" date="2010" name="BMC Genomics">
        <title>Combination of measures distinguishes pre-miRNAs from other stem-loops in the genome of the newly sequenced Anopheles darlingi.</title>
        <authorList>
            <person name="Mendes N.D."/>
            <person name="Freitas A.T."/>
            <person name="Vasconcelos A.T."/>
            <person name="Sagot M.F."/>
        </authorList>
    </citation>
    <scope>NUCLEOTIDE SEQUENCE</scope>
</reference>
<feature type="region of interest" description="Disordered" evidence="5">
    <location>
        <begin position="357"/>
        <end position="399"/>
    </location>
</feature>
<dbReference type="Proteomes" id="UP000000673">
    <property type="component" value="Unassembled WGS sequence"/>
</dbReference>
<dbReference type="SUPFAM" id="SSF48425">
    <property type="entry name" value="Sec7 domain"/>
    <property type="match status" value="1"/>
</dbReference>
<feature type="region of interest" description="Disordered" evidence="5">
    <location>
        <begin position="1114"/>
        <end position="1149"/>
    </location>
</feature>
<keyword evidence="4" id="KW-0472">Membrane</keyword>
<dbReference type="PROSITE" id="PS50190">
    <property type="entry name" value="SEC7"/>
    <property type="match status" value="1"/>
</dbReference>
<dbReference type="SMART" id="SM00222">
    <property type="entry name" value="Sec7"/>
    <property type="match status" value="1"/>
</dbReference>
<dbReference type="GO" id="GO:0005543">
    <property type="term" value="F:phospholipid binding"/>
    <property type="evidence" value="ECO:0007669"/>
    <property type="project" value="InterPro"/>
</dbReference>
<feature type="domain" description="PDZ" evidence="7">
    <location>
        <begin position="138"/>
        <end position="197"/>
    </location>
</feature>
<dbReference type="SUPFAM" id="SSF50729">
    <property type="entry name" value="PH domain-like"/>
    <property type="match status" value="1"/>
</dbReference>
<keyword evidence="3" id="KW-0344">Guanine-nucleotide releasing factor</keyword>
<evidence type="ECO:0000259" key="8">
    <source>
        <dbReference type="PROSITE" id="PS50190"/>
    </source>
</evidence>
<evidence type="ECO:0000313" key="9">
    <source>
        <dbReference type="EMBL" id="ETN66241.1"/>
    </source>
</evidence>
<dbReference type="PROSITE" id="PS50003">
    <property type="entry name" value="PH_DOMAIN"/>
    <property type="match status" value="1"/>
</dbReference>
<dbReference type="PRINTS" id="PR00683">
    <property type="entry name" value="SPECTRINPH"/>
</dbReference>
<dbReference type="FunFam" id="2.30.29.30:FF:000267">
    <property type="entry name" value="PH and SEC7 domain-containing protein 4"/>
    <property type="match status" value="1"/>
</dbReference>
<dbReference type="PANTHER" id="PTHR10663">
    <property type="entry name" value="GUANYL-NUCLEOTIDE EXCHANGE FACTOR"/>
    <property type="match status" value="1"/>
</dbReference>
<keyword evidence="2" id="KW-1003">Cell membrane</keyword>
<dbReference type="InterPro" id="IPR011993">
    <property type="entry name" value="PH-like_dom_sf"/>
</dbReference>
<evidence type="ECO:0000313" key="11">
    <source>
        <dbReference type="Proteomes" id="UP000000673"/>
    </source>
</evidence>
<dbReference type="EMBL" id="ADMH02000486">
    <property type="protein sequence ID" value="ETN66241.1"/>
    <property type="molecule type" value="Genomic_DNA"/>
</dbReference>
<dbReference type="PANTHER" id="PTHR10663:SF376">
    <property type="entry name" value="PH AND SEC7 DOMAIN-CONTAINING PROTEIN"/>
    <property type="match status" value="1"/>
</dbReference>
<feature type="region of interest" description="Disordered" evidence="5">
    <location>
        <begin position="1"/>
        <end position="20"/>
    </location>
</feature>
<organism evidence="9">
    <name type="scientific">Anopheles darlingi</name>
    <name type="common">Mosquito</name>
    <dbReference type="NCBI Taxonomy" id="43151"/>
    <lineage>
        <taxon>Eukaryota</taxon>
        <taxon>Metazoa</taxon>
        <taxon>Ecdysozoa</taxon>
        <taxon>Arthropoda</taxon>
        <taxon>Hexapoda</taxon>
        <taxon>Insecta</taxon>
        <taxon>Pterygota</taxon>
        <taxon>Neoptera</taxon>
        <taxon>Endopterygota</taxon>
        <taxon>Diptera</taxon>
        <taxon>Nematocera</taxon>
        <taxon>Culicoidea</taxon>
        <taxon>Culicidae</taxon>
        <taxon>Anophelinae</taxon>
        <taxon>Anopheles</taxon>
    </lineage>
</organism>
<feature type="compositionally biased region" description="Low complexity" evidence="5">
    <location>
        <begin position="507"/>
        <end position="524"/>
    </location>
</feature>
<evidence type="ECO:0000259" key="7">
    <source>
        <dbReference type="PROSITE" id="PS50106"/>
    </source>
</evidence>
<dbReference type="HOGENOM" id="CLU_004916_0_0_1"/>
<evidence type="ECO:0000256" key="5">
    <source>
        <dbReference type="SAM" id="MobiDB-lite"/>
    </source>
</evidence>
<dbReference type="GO" id="GO:0005886">
    <property type="term" value="C:plasma membrane"/>
    <property type="evidence" value="ECO:0007669"/>
    <property type="project" value="UniProtKB-SubCell"/>
</dbReference>
<feature type="compositionally biased region" description="Low complexity" evidence="5">
    <location>
        <begin position="538"/>
        <end position="553"/>
    </location>
</feature>
<sequence>MRPFRSNRAEQQPRRSIATRRAAAAKEVTVILRLVKGLTSFGVKVQQLNTGEFVIANILENSPASLCPKMEIGDVVLSVNNSVLLGQKPSFAHQAIRLSPKTMHLRLKKDPDIKENVHRMLKIPRSLVGTSPETKEYSITIETACKPNDEAGYGFHLLNTDIVDHAIYEILPGSPAAAFGQIEIGDFFIKINNQDVRYKAPFHVLRCLRLAKIPIEVRFGRVSNITCHIKQHIENSHRIKRMSQSQKDLSEPSTSDTEELSNEEAKSYGSLNTSQRASAIPSRRSISGQDAKETTPSWLPLQDNKERKRPSVSSLNQTESASRLSKVPSRMFVQDPTPRQKIVDNFVGQSISPVKVSRLLPPPSWMPLQDNNSRHRVKVSRPNQSESSARPSKIIPPSKTSFTEQLDPVIRTCQSEPATRRSKIPHSITALPSSLKSSEKVLSGRHHIPTQVPRLLQTKESVNSDGNKSDTKQLLMAVTAHLIETDLPIPSQHQKNNNYPEACDDLSSGPSSVSKEQSSSVSSSLLMDGPQDIEDDQTQPPTTSSSLSPTDVDNVAEVGYGGAKPKTASPFYGVSSANNNLGAYATIAASPKEHTSVSKSGTTEGALMGARTAHLCDMTGFRTSRSEDHLQQSQRDGSMGSVIAVDFDEDVNSSLNTLLDTRPDYHTVAHERYSMSAVKSVSSSASSSQQHSVSESPASPTSVSSSIMGSSGGSHDVSHHHEQQQKHQDRRSDSAKESCVDASSQSYVAPLAANDDVAVGGGPSRSFTQHSVIRPGEFSMSEAISNLSSPDYQENALLSAKDDLEIGISDISDSDSTILASDNRGETAVASADRALLGSCPSISMASRLVINTGLDHSFGILGNADAYDKSKEDTSNFIDTETQHKGITDFTGSNNSSSEDRDDVVAGRSETAGRGEVNIRLSHEASPPVSDDGSDTDSLNSFQYSPKAVDIPSAERLAKRLFHLDGFKKSDVSPHLYKINDFNEVVAREYLNYFDFTGQPLDIALRVFLERFSLSGETQERERVLQHFANRYHYCNPQEFANLDVIHMLTCSMMILNMDLHGNKTRRPMTAGQFIQNLSFLKEQIGEEKLRKYYNIIKCRPLEWAIDDESDLTGSTDSAGNTHTGGGAEPSTSGGSLQGPPVGPNPFLEVPTTPDVVYKKGYVYRKWCFEDNRKKIPFGRRSWKMVYLTLSKLVLYLHKNERSFETSPVPTPVTVQNCIRIHHGLATCATDYTKKQHVFRLQTAEQAEFLLQTGDSKELQSWVDNINYVCAAYSSPPLEGGVGSQQRFQRPMLPPKETPLPLGQQLASHERQVCKLELALAEHRSSTVPPRGLAYQNYREKEQYLEYELKRYKTYCNILSSRHSLILVDGSNKPEDRAALAETDNNVMVSEQNNDQLLQSTKSINVSEPPRGGITKTTDVDNNRLT</sequence>
<dbReference type="CDD" id="cd13295">
    <property type="entry name" value="PH_EFA6"/>
    <property type="match status" value="1"/>
</dbReference>
<feature type="region of interest" description="Disordered" evidence="5">
    <location>
        <begin position="446"/>
        <end position="470"/>
    </location>
</feature>
<dbReference type="InterPro" id="IPR000904">
    <property type="entry name" value="Sec7_dom"/>
</dbReference>
<dbReference type="InterPro" id="IPR023394">
    <property type="entry name" value="Sec7_C_sf"/>
</dbReference>
<dbReference type="InterPro" id="IPR001849">
    <property type="entry name" value="PH_domain"/>
</dbReference>
<dbReference type="InterPro" id="IPR036034">
    <property type="entry name" value="PDZ_sf"/>
</dbReference>
<dbReference type="Gene3D" id="1.10.1000.11">
    <property type="entry name" value="Arf Nucleotide-binding Site Opener,domain 2"/>
    <property type="match status" value="1"/>
</dbReference>
<reference evidence="9" key="3">
    <citation type="journal article" date="2013" name="Nucleic Acids Res.">
        <title>The genome of Anopheles darlingi, the main neotropical malaria vector.</title>
        <authorList>
            <person name="Marinotti O."/>
            <person name="Cerqueira G.C."/>
            <person name="de Almeida L.G."/>
            <person name="Ferro M.I."/>
            <person name="Loreto E.L."/>
            <person name="Zaha A."/>
            <person name="Teixeira S.M."/>
            <person name="Wespiser A.R."/>
            <person name="Almeida E Silva A."/>
            <person name="Schlindwein A.D."/>
            <person name="Pacheco A.C."/>
            <person name="Silva A.L."/>
            <person name="Graveley B.R."/>
            <person name="Walenz B.P."/>
            <person name="Lima Bde A."/>
            <person name="Ribeiro C.A."/>
            <person name="Nunes-Silva C.G."/>
            <person name="de Carvalho C.R."/>
            <person name="Soares C.M."/>
            <person name="de Menezes C.B."/>
            <person name="Matiolli C."/>
            <person name="Caffrey D."/>
            <person name="Araujo D.A."/>
            <person name="de Oliveira D.M."/>
            <person name="Golenbock D."/>
            <person name="Grisard E.C."/>
            <person name="Fantinatti-Garboggini F."/>
            <person name="de Carvalho F.M."/>
            <person name="Barcellos F.G."/>
            <person name="Prosdocimi F."/>
            <person name="May G."/>
            <person name="Azevedo Junior G.M."/>
            <person name="Guimaraes G.M."/>
            <person name="Goldman G.H."/>
            <person name="Padilha I.Q."/>
            <person name="Batista Jda S."/>
            <person name="Ferro J.A."/>
            <person name="Ribeiro J.M."/>
            <person name="Fietto J.L."/>
            <person name="Dabbas K.M."/>
            <person name="Cerdeira L."/>
            <person name="Agnez-Lima L.F."/>
            <person name="Brocchi M."/>
            <person name="de Carvalho M.O."/>
            <person name="Teixeira Mde M."/>
            <person name="Diniz Maia Mde M."/>
            <person name="Goldman M.H."/>
            <person name="Cruz Schneider M.P."/>
            <person name="Felipe M.S."/>
            <person name="Hungria M."/>
            <person name="Nicolas M.F."/>
            <person name="Pereira M."/>
            <person name="Montes M.A."/>
            <person name="Cantao M.E."/>
            <person name="Vincentz M."/>
            <person name="Rafael M.S."/>
            <person name="Silverman N."/>
            <person name="Stoco P.H."/>
            <person name="Souza R.C."/>
            <person name="Vicentini R."/>
            <person name="Gazzinelli R.T."/>
            <person name="Neves Rde O."/>
            <person name="Silva R."/>
            <person name="Astolfi-Filho S."/>
            <person name="Maciel T.E."/>
            <person name="Urmenyi T.P."/>
            <person name="Tadei W.P."/>
            <person name="Camargo E.P."/>
            <person name="de Vasconcelos A.T."/>
        </authorList>
    </citation>
    <scope>NUCLEOTIDE SEQUENCE</scope>
</reference>
<evidence type="ECO:0000313" key="10">
    <source>
        <dbReference type="EnsemblMetazoa" id="ADAC001975-PA"/>
    </source>
</evidence>
<dbReference type="Gene3D" id="2.30.29.30">
    <property type="entry name" value="Pleckstrin-homology domain (PH domain)/Phosphotyrosine-binding domain (PTB)"/>
    <property type="match status" value="1"/>
</dbReference>
<gene>
    <name evidence="9" type="ORF">AND_001975</name>
</gene>
<feature type="region of interest" description="Disordered" evidence="5">
    <location>
        <begin position="680"/>
        <end position="741"/>
    </location>
</feature>
<dbReference type="SMART" id="SM00228">
    <property type="entry name" value="PDZ"/>
    <property type="match status" value="2"/>
</dbReference>
<feature type="region of interest" description="Disordered" evidence="5">
    <location>
        <begin position="1402"/>
        <end position="1427"/>
    </location>
</feature>
<dbReference type="VEuPathDB" id="VectorBase:ADAC001975"/>
<dbReference type="EnsemblMetazoa" id="ADAC001975-RA">
    <property type="protein sequence ID" value="ADAC001975-PA"/>
    <property type="gene ID" value="ADAC001975"/>
</dbReference>
<dbReference type="CDD" id="cd00136">
    <property type="entry name" value="PDZ_canonical"/>
    <property type="match status" value="1"/>
</dbReference>
<feature type="domain" description="PH" evidence="6">
    <location>
        <begin position="1157"/>
        <end position="1272"/>
    </location>
</feature>
<proteinExistence type="predicted"/>
<feature type="region of interest" description="Disordered" evidence="5">
    <location>
        <begin position="879"/>
        <end position="939"/>
    </location>
</feature>
<dbReference type="VEuPathDB" id="VectorBase:ADAR2_003979"/>
<dbReference type="Pfam" id="PF01369">
    <property type="entry name" value="Sec7"/>
    <property type="match status" value="1"/>
</dbReference>
<feature type="compositionally biased region" description="Low complexity" evidence="5">
    <location>
        <begin position="680"/>
        <end position="715"/>
    </location>
</feature>
<feature type="region of interest" description="Disordered" evidence="5">
    <location>
        <begin position="487"/>
        <end position="561"/>
    </location>
</feature>
<dbReference type="InterPro" id="IPR035999">
    <property type="entry name" value="Sec7_dom_sf"/>
</dbReference>
<feature type="compositionally biased region" description="Basic and acidic residues" evidence="5">
    <location>
        <begin position="716"/>
        <end position="739"/>
    </location>
</feature>
<reference evidence="9" key="2">
    <citation type="submission" date="2010-05" db="EMBL/GenBank/DDBJ databases">
        <authorList>
            <person name="Almeida L.G."/>
            <person name="Nicolas M.F."/>
            <person name="Souza R.C."/>
            <person name="Vasconcelos A.T.R."/>
        </authorList>
    </citation>
    <scope>NUCLEOTIDE SEQUENCE</scope>
</reference>
<feature type="region of interest" description="Disordered" evidence="5">
    <location>
        <begin position="238"/>
        <end position="336"/>
    </location>
</feature>
<feature type="compositionally biased region" description="Low complexity" evidence="5">
    <location>
        <begin position="274"/>
        <end position="287"/>
    </location>
</feature>
<evidence type="ECO:0000256" key="1">
    <source>
        <dbReference type="ARBA" id="ARBA00004236"/>
    </source>
</evidence>
<dbReference type="GO" id="GO:0005085">
    <property type="term" value="F:guanyl-nucleotide exchange factor activity"/>
    <property type="evidence" value="ECO:0007669"/>
    <property type="project" value="UniProtKB-KW"/>
</dbReference>
<feature type="compositionally biased region" description="Polar residues" evidence="5">
    <location>
        <begin position="311"/>
        <end position="323"/>
    </location>
</feature>
<dbReference type="GO" id="GO:0032012">
    <property type="term" value="P:regulation of ARF protein signal transduction"/>
    <property type="evidence" value="ECO:0007669"/>
    <property type="project" value="InterPro"/>
</dbReference>
<protein>
    <submittedName>
        <fullName evidence="9 10">Uncharacterized protein</fullName>
    </submittedName>
</protein>
<feature type="domain" description="PDZ" evidence="7">
    <location>
        <begin position="28"/>
        <end position="111"/>
    </location>
</feature>
<dbReference type="FunCoup" id="W5JQ26">
    <property type="interactions" value="177"/>
</dbReference>
<dbReference type="PROSITE" id="PS50106">
    <property type="entry name" value="PDZ"/>
    <property type="match status" value="2"/>
</dbReference>
<dbReference type="SUPFAM" id="SSF50156">
    <property type="entry name" value="PDZ domain-like"/>
    <property type="match status" value="2"/>
</dbReference>
<name>W5JQ26_ANODA</name>
<evidence type="ECO:0000256" key="3">
    <source>
        <dbReference type="ARBA" id="ARBA00022658"/>
    </source>
</evidence>
<keyword evidence="11" id="KW-1185">Reference proteome</keyword>
<dbReference type="Pfam" id="PF15410">
    <property type="entry name" value="PH_9"/>
    <property type="match status" value="1"/>
</dbReference>
<dbReference type="CDD" id="cd00171">
    <property type="entry name" value="Sec7"/>
    <property type="match status" value="1"/>
</dbReference>
<accession>W5JQ26</accession>
<feature type="compositionally biased region" description="Polar residues" evidence="5">
    <location>
        <begin position="1114"/>
        <end position="1123"/>
    </location>
</feature>